<feature type="transmembrane region" description="Helical" evidence="1">
    <location>
        <begin position="137"/>
        <end position="157"/>
    </location>
</feature>
<evidence type="ECO:0000313" key="3">
    <source>
        <dbReference type="Proteomes" id="UP000605201"/>
    </source>
</evidence>
<feature type="transmembrane region" description="Helical" evidence="1">
    <location>
        <begin position="28"/>
        <end position="50"/>
    </location>
</feature>
<keyword evidence="1" id="KW-0812">Transmembrane</keyword>
<name>A0A8J6P3A6_9BACT</name>
<dbReference type="EMBL" id="JACNIG010000245">
    <property type="protein sequence ID" value="MBC8432746.1"/>
    <property type="molecule type" value="Genomic_DNA"/>
</dbReference>
<keyword evidence="1" id="KW-1133">Transmembrane helix</keyword>
<feature type="transmembrane region" description="Helical" evidence="1">
    <location>
        <begin position="163"/>
        <end position="187"/>
    </location>
</feature>
<reference evidence="2 3" key="1">
    <citation type="submission" date="2020-08" db="EMBL/GenBank/DDBJ databases">
        <title>Bridging the membrane lipid divide: bacteria of the FCB group superphylum have the potential to synthesize archaeal ether lipids.</title>
        <authorList>
            <person name="Villanueva L."/>
            <person name="Von Meijenfeldt F.A.B."/>
            <person name="Westbye A.B."/>
            <person name="Yadav S."/>
            <person name="Hopmans E.C."/>
            <person name="Dutilh B.E."/>
            <person name="Sinninghe Damste J.S."/>
        </authorList>
    </citation>
    <scope>NUCLEOTIDE SEQUENCE [LARGE SCALE GENOMIC DNA]</scope>
    <source>
        <strain evidence="2">NIOZ-UU17</strain>
    </source>
</reference>
<comment type="caution">
    <text evidence="2">The sequence shown here is derived from an EMBL/GenBank/DDBJ whole genome shotgun (WGS) entry which is preliminary data.</text>
</comment>
<evidence type="ECO:0000256" key="1">
    <source>
        <dbReference type="SAM" id="Phobius"/>
    </source>
</evidence>
<accession>A0A8J6P3A6</accession>
<sequence>MSASNQKQKENRSELGPRLRDWPLPGKVLITMIVVMMTIGLSVAAGQIIAHDIIPTFWGKDEQVMSAVHMSEGHSDTRGDLFDETLTKEKTTTFYQTDEFIFALKFTHIHIFGMSAIFILMGIIVLFLDLGIKVRSWLILLPFIGIIIDLTSVWLKIFVHPAFFWLHIPGGSLFGVVFVIDVVLILWQMWVKPSPNI</sequence>
<proteinExistence type="predicted"/>
<gene>
    <name evidence="2" type="ORF">H8D96_12610</name>
</gene>
<feature type="transmembrane region" description="Helical" evidence="1">
    <location>
        <begin position="109"/>
        <end position="130"/>
    </location>
</feature>
<protein>
    <submittedName>
        <fullName evidence="2">Uncharacterized protein</fullName>
    </submittedName>
</protein>
<dbReference type="Proteomes" id="UP000605201">
    <property type="component" value="Unassembled WGS sequence"/>
</dbReference>
<dbReference type="AlphaFoldDB" id="A0A8J6P3A6"/>
<evidence type="ECO:0000313" key="2">
    <source>
        <dbReference type="EMBL" id="MBC8432746.1"/>
    </source>
</evidence>
<organism evidence="2 3">
    <name type="scientific">Candidatus Desulfatibia vada</name>
    <dbReference type="NCBI Taxonomy" id="2841696"/>
    <lineage>
        <taxon>Bacteria</taxon>
        <taxon>Pseudomonadati</taxon>
        <taxon>Thermodesulfobacteriota</taxon>
        <taxon>Desulfobacteria</taxon>
        <taxon>Desulfobacterales</taxon>
        <taxon>Desulfobacterales incertae sedis</taxon>
        <taxon>Candidatus Desulfatibia</taxon>
    </lineage>
</organism>
<keyword evidence="1" id="KW-0472">Membrane</keyword>